<dbReference type="Proteomes" id="UP000522163">
    <property type="component" value="Unassembled WGS sequence"/>
</dbReference>
<protein>
    <submittedName>
        <fullName evidence="4">Glucan-binding YG repeat protein</fullName>
    </submittedName>
</protein>
<evidence type="ECO:0000256" key="2">
    <source>
        <dbReference type="PROSITE-ProRule" id="PRU00591"/>
    </source>
</evidence>
<feature type="repeat" description="Cell wall-binding" evidence="2">
    <location>
        <begin position="259"/>
        <end position="278"/>
    </location>
</feature>
<dbReference type="Gene3D" id="2.10.270.10">
    <property type="entry name" value="Cholin Binding"/>
    <property type="match status" value="1"/>
</dbReference>
<dbReference type="PROSITE" id="PS51170">
    <property type="entry name" value="CW"/>
    <property type="match status" value="2"/>
</dbReference>
<dbReference type="Pfam" id="PF19127">
    <property type="entry name" value="Choline_bind_3"/>
    <property type="match status" value="1"/>
</dbReference>
<dbReference type="SUPFAM" id="SSF69360">
    <property type="entry name" value="Cell wall binding repeat"/>
    <property type="match status" value="1"/>
</dbReference>
<organism evidence="4 5">
    <name type="scientific">Oribacterium sinus</name>
    <dbReference type="NCBI Taxonomy" id="237576"/>
    <lineage>
        <taxon>Bacteria</taxon>
        <taxon>Bacillati</taxon>
        <taxon>Bacillota</taxon>
        <taxon>Clostridia</taxon>
        <taxon>Lachnospirales</taxon>
        <taxon>Lachnospiraceae</taxon>
        <taxon>Oribacterium</taxon>
    </lineage>
</organism>
<feature type="repeat" description="Cell wall-binding" evidence="2">
    <location>
        <begin position="279"/>
        <end position="298"/>
    </location>
</feature>
<dbReference type="AlphaFoldDB" id="A0A7W9SGW1"/>
<keyword evidence="3" id="KW-0732">Signal</keyword>
<dbReference type="EMBL" id="JACHHH010000010">
    <property type="protein sequence ID" value="MBB6041917.1"/>
    <property type="molecule type" value="Genomic_DNA"/>
</dbReference>
<sequence length="318" mass="34991">MKAKSFLKGMAVFMSIMAVSAFSAFAAGNKAEIGSVNLQIDSSDIEIGSAAKKISVSSGDDGFTIQNDEGTALNMQGNVWKSNTTPQFKVILKADSEHKFNTNNLKTANFYKFSGAEVGFVKATGTANSITLTIKTKKLKANPGDLTVGDVSWRDENGVAEWSGVDNAEKYLVKLYRGSQFITSGETTGTSYDFRSAITQNGNYSYKIRAYAYGSYGDWVSSEELEMRASSSQGGTENGRWILDANGWWFLNPDRSYPANTWKMINGKWYYFNKSGYMKTGWVQTNGIWYYLGADGAMLSNTRTPDGYYVNQSGAWVA</sequence>
<accession>A0A7W9SGW1</accession>
<feature type="chain" id="PRO_5030897769" evidence="3">
    <location>
        <begin position="27"/>
        <end position="318"/>
    </location>
</feature>
<dbReference type="InterPro" id="IPR018337">
    <property type="entry name" value="Cell_wall/Cho-bd_repeat"/>
</dbReference>
<name>A0A7W9SGW1_9FIRM</name>
<evidence type="ECO:0000256" key="1">
    <source>
        <dbReference type="ARBA" id="ARBA00022737"/>
    </source>
</evidence>
<gene>
    <name evidence="4" type="ORF">HNQ46_001908</name>
</gene>
<keyword evidence="1" id="KW-0677">Repeat</keyword>
<dbReference type="RefSeq" id="WP_183684464.1">
    <property type="nucleotide sequence ID" value="NZ_JACHHH010000010.1"/>
</dbReference>
<proteinExistence type="predicted"/>
<feature type="signal peptide" evidence="3">
    <location>
        <begin position="1"/>
        <end position="26"/>
    </location>
</feature>
<evidence type="ECO:0000313" key="5">
    <source>
        <dbReference type="Proteomes" id="UP000522163"/>
    </source>
</evidence>
<evidence type="ECO:0000313" key="4">
    <source>
        <dbReference type="EMBL" id="MBB6041917.1"/>
    </source>
</evidence>
<reference evidence="4 5" key="1">
    <citation type="submission" date="2020-08" db="EMBL/GenBank/DDBJ databases">
        <title>Genomic Encyclopedia of Type Strains, Phase IV (KMG-IV): sequencing the most valuable type-strain genomes for metagenomic binning, comparative biology and taxonomic classification.</title>
        <authorList>
            <person name="Goeker M."/>
        </authorList>
    </citation>
    <scope>NUCLEOTIDE SEQUENCE [LARGE SCALE GENOMIC DNA]</scope>
    <source>
        <strain evidence="4 5">DSM 17245</strain>
    </source>
</reference>
<evidence type="ECO:0000256" key="3">
    <source>
        <dbReference type="SAM" id="SignalP"/>
    </source>
</evidence>
<dbReference type="GeneID" id="85015972"/>
<comment type="caution">
    <text evidence="4">The sequence shown here is derived from an EMBL/GenBank/DDBJ whole genome shotgun (WGS) entry which is preliminary data.</text>
</comment>